<evidence type="ECO:0000313" key="2">
    <source>
        <dbReference type="Proteomes" id="UP000808215"/>
    </source>
</evidence>
<name>A0ABS1ANJ7_BURVI</name>
<proteinExistence type="predicted"/>
<dbReference type="EMBL" id="JADVKH010000002">
    <property type="protein sequence ID" value="MBJ9685699.1"/>
    <property type="molecule type" value="Genomic_DNA"/>
</dbReference>
<organism evidence="1 2">
    <name type="scientific">Burkholderia vietnamiensis</name>
    <dbReference type="NCBI Taxonomy" id="60552"/>
    <lineage>
        <taxon>Bacteria</taxon>
        <taxon>Pseudomonadati</taxon>
        <taxon>Pseudomonadota</taxon>
        <taxon>Betaproteobacteria</taxon>
        <taxon>Burkholderiales</taxon>
        <taxon>Burkholderiaceae</taxon>
        <taxon>Burkholderia</taxon>
        <taxon>Burkholderia cepacia complex</taxon>
    </lineage>
</organism>
<evidence type="ECO:0000313" key="1">
    <source>
        <dbReference type="EMBL" id="MBJ9685699.1"/>
    </source>
</evidence>
<gene>
    <name evidence="1" type="ORF">I5589_01260</name>
</gene>
<sequence>MTESKHSMWCRVFAACRVRRPVKTAAPAARAAMPAVAAAGAAAPAVPPDVDGKLRQLCIDTTLLTGDPPREAIGVLDLDAGKLVGTRVGEASTVRVPEPVRALLDGSAPSFRLVHTHPDAGENVSLSEADVNCLWSFPAVTEIEAVLLDGSYFCASRPANVDWDHASRFARADLIKMGVAAAAVEDDHNLGDNAYYNEVRTHIVLLALHQFVLEDEAKQWSVMRARREYGFRYDYTLSAARRARWDAAGNAELIREWVDLTVREFRLSL</sequence>
<reference evidence="1 2" key="1">
    <citation type="submission" date="2020-11" db="EMBL/GenBank/DDBJ databases">
        <title>Enhanced detection system for hospital associated transmission using whole genome sequencing surveillance.</title>
        <authorList>
            <person name="Harrison L.H."/>
            <person name="Van Tyne D."/>
            <person name="Marsh J.W."/>
            <person name="Griffith M.P."/>
            <person name="Snyder D.J."/>
            <person name="Cooper V.S."/>
            <person name="Mustapha M."/>
        </authorList>
    </citation>
    <scope>NUCLEOTIDE SEQUENCE [LARGE SCALE GENOMIC DNA]</scope>
    <source>
        <strain evidence="1 2">BC00020</strain>
    </source>
</reference>
<accession>A0ABS1ANJ7</accession>
<keyword evidence="2" id="KW-1185">Reference proteome</keyword>
<comment type="caution">
    <text evidence="1">The sequence shown here is derived from an EMBL/GenBank/DDBJ whole genome shotgun (WGS) entry which is preliminary data.</text>
</comment>
<dbReference type="RefSeq" id="WP_176296034.1">
    <property type="nucleotide sequence ID" value="NZ_CADFEA010000039.1"/>
</dbReference>
<protein>
    <submittedName>
        <fullName evidence="1">Uncharacterized protein</fullName>
    </submittedName>
</protein>
<dbReference type="Proteomes" id="UP000808215">
    <property type="component" value="Unassembled WGS sequence"/>
</dbReference>